<keyword evidence="2" id="KW-1185">Reference proteome</keyword>
<evidence type="ECO:0000313" key="2">
    <source>
        <dbReference type="Proteomes" id="UP000485058"/>
    </source>
</evidence>
<protein>
    <submittedName>
        <fullName evidence="1">Purple acid phosphatase</fullName>
    </submittedName>
</protein>
<dbReference type="PANTHER" id="PTHR45778">
    <property type="entry name" value="PURPLE ACID PHOSPHATASE-RELATED"/>
    <property type="match status" value="1"/>
</dbReference>
<name>A0A699ZS22_HAELA</name>
<organism evidence="1 2">
    <name type="scientific">Haematococcus lacustris</name>
    <name type="common">Green alga</name>
    <name type="synonym">Haematococcus pluvialis</name>
    <dbReference type="NCBI Taxonomy" id="44745"/>
    <lineage>
        <taxon>Eukaryota</taxon>
        <taxon>Viridiplantae</taxon>
        <taxon>Chlorophyta</taxon>
        <taxon>core chlorophytes</taxon>
        <taxon>Chlorophyceae</taxon>
        <taxon>CS clade</taxon>
        <taxon>Chlamydomonadales</taxon>
        <taxon>Haematococcaceae</taxon>
        <taxon>Haematococcus</taxon>
    </lineage>
</organism>
<gene>
    <name evidence="1" type="ORF">HaLaN_18463</name>
</gene>
<accession>A0A699ZS22</accession>
<dbReference type="AlphaFoldDB" id="A0A699ZS22"/>
<dbReference type="PANTHER" id="PTHR45778:SF7">
    <property type="entry name" value="PURPLE ACID PHOSPHATASE"/>
    <property type="match status" value="1"/>
</dbReference>
<sequence length="419" mass="46109">MLQYVMGSTYTVSEDDMCSGLAQQTPFTVVMHVVQLTSLLPGWRHHYRIEGSSRVHEFQAPPARTRGHGSNAAPVSFIAYGDMGEGVERPQKCPMAAATVAAVQDEIARKPVSVGNHEYDFTGSTANDLSGVKDSYHPKWGNFGDDSGGECGAMVARRFSMPSHPSFNSPFWYAFDYGSVHFTMISTEHDISPGSRQYKWVWQYKWAPGPTPPGYANYQAGPVGCDGVVWDTKGQGELGCQAAAEELRIHTWANSEVSRRRQGAGWLGLKVYCQHPSAWLLSPSSRVAHLALPRWLEADLAGVDRCKTPWVVVGMHRPQYVVYPHKDNRIVADHLRDFIEDLMLEYNVDITIAGGGVGHAWGWVGPLDVLLAISDISCEAEMIPKSMAARFVRKDVMSVSGSEQAGRVDWVGGCEGFAK</sequence>
<dbReference type="SUPFAM" id="SSF56300">
    <property type="entry name" value="Metallo-dependent phosphatases"/>
    <property type="match status" value="1"/>
</dbReference>
<reference evidence="1 2" key="1">
    <citation type="submission" date="2020-02" db="EMBL/GenBank/DDBJ databases">
        <title>Draft genome sequence of Haematococcus lacustris strain NIES-144.</title>
        <authorList>
            <person name="Morimoto D."/>
            <person name="Nakagawa S."/>
            <person name="Yoshida T."/>
            <person name="Sawayama S."/>
        </authorList>
    </citation>
    <scope>NUCLEOTIDE SEQUENCE [LARGE SCALE GENOMIC DNA]</scope>
    <source>
        <strain evidence="1 2">NIES-144</strain>
    </source>
</reference>
<proteinExistence type="predicted"/>
<dbReference type="Gene3D" id="3.60.21.10">
    <property type="match status" value="2"/>
</dbReference>
<dbReference type="Proteomes" id="UP000485058">
    <property type="component" value="Unassembled WGS sequence"/>
</dbReference>
<comment type="caution">
    <text evidence="1">The sequence shown here is derived from an EMBL/GenBank/DDBJ whole genome shotgun (WGS) entry which is preliminary data.</text>
</comment>
<evidence type="ECO:0000313" key="1">
    <source>
        <dbReference type="EMBL" id="GFH21208.1"/>
    </source>
</evidence>
<feature type="non-terminal residue" evidence="1">
    <location>
        <position position="1"/>
    </location>
</feature>
<dbReference type="InterPro" id="IPR029052">
    <property type="entry name" value="Metallo-depent_PP-like"/>
</dbReference>
<dbReference type="EMBL" id="BLLF01001780">
    <property type="protein sequence ID" value="GFH21208.1"/>
    <property type="molecule type" value="Genomic_DNA"/>
</dbReference>